<sequence length="116" mass="13406">MTWNLHLLCTVTVCFLILACKTDHLDGENEWSANSDLAEPEGAELDKRFLLSLPASRPRQRRFFLGLPVMKNRARRVGKRDNEANYGEYDTEQEGDTGPLNFRKRFLLGLANRRRP</sequence>
<evidence type="ECO:0000256" key="2">
    <source>
        <dbReference type="SAM" id="SignalP"/>
    </source>
</evidence>
<dbReference type="OrthoDB" id="10363067at2759"/>
<protein>
    <submittedName>
        <fullName evidence="3">Uncharacterized protein</fullName>
    </submittedName>
</protein>
<keyword evidence="4" id="KW-1185">Reference proteome</keyword>
<name>A0A4S2LCN0_OPIFE</name>
<evidence type="ECO:0000313" key="4">
    <source>
        <dbReference type="Proteomes" id="UP000308267"/>
    </source>
</evidence>
<gene>
    <name evidence="3" type="ORF">CRM22_008541</name>
</gene>
<organism evidence="3 4">
    <name type="scientific">Opisthorchis felineus</name>
    <dbReference type="NCBI Taxonomy" id="147828"/>
    <lineage>
        <taxon>Eukaryota</taxon>
        <taxon>Metazoa</taxon>
        <taxon>Spiralia</taxon>
        <taxon>Lophotrochozoa</taxon>
        <taxon>Platyhelminthes</taxon>
        <taxon>Trematoda</taxon>
        <taxon>Digenea</taxon>
        <taxon>Opisthorchiida</taxon>
        <taxon>Opisthorchiata</taxon>
        <taxon>Opisthorchiidae</taxon>
        <taxon>Opisthorchis</taxon>
    </lineage>
</organism>
<reference evidence="3 4" key="1">
    <citation type="journal article" date="2019" name="BMC Genomics">
        <title>New insights from Opisthorchis felineus genome: update on genomics of the epidemiologically important liver flukes.</title>
        <authorList>
            <person name="Ershov N.I."/>
            <person name="Mordvinov V.A."/>
            <person name="Prokhortchouk E.B."/>
            <person name="Pakharukova M.Y."/>
            <person name="Gunbin K.V."/>
            <person name="Ustyantsev K."/>
            <person name="Genaev M.A."/>
            <person name="Blinov A.G."/>
            <person name="Mazur A."/>
            <person name="Boulygina E."/>
            <person name="Tsygankova S."/>
            <person name="Khrameeva E."/>
            <person name="Chekanov N."/>
            <person name="Fan G."/>
            <person name="Xiao A."/>
            <person name="Zhang H."/>
            <person name="Xu X."/>
            <person name="Yang H."/>
            <person name="Solovyev V."/>
            <person name="Lee S.M."/>
            <person name="Liu X."/>
            <person name="Afonnikov D.A."/>
            <person name="Skryabin K.G."/>
        </authorList>
    </citation>
    <scope>NUCLEOTIDE SEQUENCE [LARGE SCALE GENOMIC DNA]</scope>
    <source>
        <strain evidence="3">AK-0245</strain>
        <tissue evidence="3">Whole organism</tissue>
    </source>
</reference>
<evidence type="ECO:0000313" key="3">
    <source>
        <dbReference type="EMBL" id="TGZ60416.1"/>
    </source>
</evidence>
<dbReference type="EMBL" id="SJOL01008389">
    <property type="protein sequence ID" value="TGZ60416.1"/>
    <property type="molecule type" value="Genomic_DNA"/>
</dbReference>
<proteinExistence type="predicted"/>
<feature type="signal peptide" evidence="2">
    <location>
        <begin position="1"/>
        <end position="27"/>
    </location>
</feature>
<feature type="chain" id="PRO_5036358408" evidence="2">
    <location>
        <begin position="28"/>
        <end position="116"/>
    </location>
</feature>
<comment type="caution">
    <text evidence="3">The sequence shown here is derived from an EMBL/GenBank/DDBJ whole genome shotgun (WGS) entry which is preliminary data.</text>
</comment>
<feature type="region of interest" description="Disordered" evidence="1">
    <location>
        <begin position="80"/>
        <end position="99"/>
    </location>
</feature>
<evidence type="ECO:0000256" key="1">
    <source>
        <dbReference type="SAM" id="MobiDB-lite"/>
    </source>
</evidence>
<keyword evidence="2" id="KW-0732">Signal</keyword>
<dbReference type="Proteomes" id="UP000308267">
    <property type="component" value="Unassembled WGS sequence"/>
</dbReference>
<dbReference type="AlphaFoldDB" id="A0A4S2LCN0"/>
<accession>A0A4S2LCN0</accession>
<dbReference type="EMBL" id="SJOL01008389">
    <property type="protein sequence ID" value="TGZ60417.1"/>
    <property type="molecule type" value="Genomic_DNA"/>
</dbReference>